<evidence type="ECO:0000256" key="2">
    <source>
        <dbReference type="ARBA" id="ARBA00010617"/>
    </source>
</evidence>
<evidence type="ECO:0000313" key="11">
    <source>
        <dbReference type="RefSeq" id="XP_034245071.1"/>
    </source>
</evidence>
<sequence>MAVMEAATAVLLAALAACIVALVLRAVRDSMRDSRGGSTIPVTPGMPVIGHAWDFIGVDIDMLLPKILEMIDGRPLSRFFCLGKTFIVVSDATYMSEVVRRKDLVDKAVFGYNLMHVVAKQGLVQLGGAEWKQHRTWLVPGFKKKVLDSFIGDFNAVARHFLSTVPVGEVVEARAMFMRTMSRAFITTALGDAWDREEEVKTATDFIDQWFDSIMKRAFRPLLWLDWTFLLTADGRSLLRAKVNFDAFTKRFMDRKRQALRDAKHEDTPSEQVIQDEVKTFFFAAVETTASALSWAVKVLSLLPDEQRRVHAELDEVFGDSDRDVGLDDITKLHYLVRFIKEVMRMFPPALMIGRQCYHQTELWGYQIPANTVIGINILGIHRDAKHWPEPDRFDPDRFLPENSRDRHPHAYIPFSAGGRNCIGGAYAMQIMTVLLASVLRALSVQPVDDGIEDLQGLTDRMTMVVMSRLRGGFNVRFCSRVAGG</sequence>
<keyword evidence="3 8" id="KW-0349">Heme</keyword>
<evidence type="ECO:0000256" key="6">
    <source>
        <dbReference type="ARBA" id="ARBA00023004"/>
    </source>
</evidence>
<keyword evidence="5 9" id="KW-0560">Oxidoreductase</keyword>
<dbReference type="GeneID" id="117647438"/>
<dbReference type="InParanoid" id="A0A6P8Z5G7"/>
<dbReference type="GO" id="GO:0004497">
    <property type="term" value="F:monooxygenase activity"/>
    <property type="evidence" value="ECO:0007669"/>
    <property type="project" value="UniProtKB-KW"/>
</dbReference>
<dbReference type="InterPro" id="IPR050196">
    <property type="entry name" value="Cytochrome_P450_Monoox"/>
</dbReference>
<name>A0A6P8Z5G7_THRPL</name>
<dbReference type="InterPro" id="IPR017972">
    <property type="entry name" value="Cyt_P450_CS"/>
</dbReference>
<dbReference type="PANTHER" id="PTHR24291:SF50">
    <property type="entry name" value="BIFUNCTIONAL ALBAFLAVENONE MONOOXYGENASE_TERPENE SYNTHASE"/>
    <property type="match status" value="1"/>
</dbReference>
<evidence type="ECO:0000256" key="9">
    <source>
        <dbReference type="RuleBase" id="RU000461"/>
    </source>
</evidence>
<reference evidence="11" key="1">
    <citation type="submission" date="2025-08" db="UniProtKB">
        <authorList>
            <consortium name="RefSeq"/>
        </authorList>
    </citation>
    <scope>IDENTIFICATION</scope>
    <source>
        <tissue evidence="11">Total insect</tissue>
    </source>
</reference>
<dbReference type="GO" id="GO:0020037">
    <property type="term" value="F:heme binding"/>
    <property type="evidence" value="ECO:0007669"/>
    <property type="project" value="InterPro"/>
</dbReference>
<keyword evidence="4 8" id="KW-0479">Metal-binding</keyword>
<comment type="similarity">
    <text evidence="2 9">Belongs to the cytochrome P450 family.</text>
</comment>
<evidence type="ECO:0000256" key="8">
    <source>
        <dbReference type="PIRSR" id="PIRSR602401-1"/>
    </source>
</evidence>
<evidence type="ECO:0000256" key="7">
    <source>
        <dbReference type="ARBA" id="ARBA00023033"/>
    </source>
</evidence>
<proteinExistence type="inferred from homology"/>
<evidence type="ECO:0000313" key="10">
    <source>
        <dbReference type="Proteomes" id="UP000515158"/>
    </source>
</evidence>
<organism evidence="11">
    <name type="scientific">Thrips palmi</name>
    <name type="common">Melon thrips</name>
    <dbReference type="NCBI Taxonomy" id="161013"/>
    <lineage>
        <taxon>Eukaryota</taxon>
        <taxon>Metazoa</taxon>
        <taxon>Ecdysozoa</taxon>
        <taxon>Arthropoda</taxon>
        <taxon>Hexapoda</taxon>
        <taxon>Insecta</taxon>
        <taxon>Pterygota</taxon>
        <taxon>Neoptera</taxon>
        <taxon>Paraneoptera</taxon>
        <taxon>Thysanoptera</taxon>
        <taxon>Terebrantia</taxon>
        <taxon>Thripoidea</taxon>
        <taxon>Thripidae</taxon>
        <taxon>Thrips</taxon>
    </lineage>
</organism>
<keyword evidence="6 8" id="KW-0408">Iron</keyword>
<dbReference type="SUPFAM" id="SSF48264">
    <property type="entry name" value="Cytochrome P450"/>
    <property type="match status" value="1"/>
</dbReference>
<dbReference type="PRINTS" id="PR00463">
    <property type="entry name" value="EP450I"/>
</dbReference>
<evidence type="ECO:0000256" key="5">
    <source>
        <dbReference type="ARBA" id="ARBA00023002"/>
    </source>
</evidence>
<dbReference type="PANTHER" id="PTHR24291">
    <property type="entry name" value="CYTOCHROME P450 FAMILY 4"/>
    <property type="match status" value="1"/>
</dbReference>
<dbReference type="GO" id="GO:0005506">
    <property type="term" value="F:iron ion binding"/>
    <property type="evidence" value="ECO:0007669"/>
    <property type="project" value="InterPro"/>
</dbReference>
<feature type="binding site" description="axial binding residue" evidence="8">
    <location>
        <position position="422"/>
    </location>
    <ligand>
        <name>heme</name>
        <dbReference type="ChEBI" id="CHEBI:30413"/>
    </ligand>
    <ligandPart>
        <name>Fe</name>
        <dbReference type="ChEBI" id="CHEBI:18248"/>
    </ligandPart>
</feature>
<accession>A0A6P8Z5G7</accession>
<dbReference type="GO" id="GO:0016705">
    <property type="term" value="F:oxidoreductase activity, acting on paired donors, with incorporation or reduction of molecular oxygen"/>
    <property type="evidence" value="ECO:0007669"/>
    <property type="project" value="InterPro"/>
</dbReference>
<dbReference type="OrthoDB" id="1470350at2759"/>
<keyword evidence="10" id="KW-1185">Reference proteome</keyword>
<dbReference type="PROSITE" id="PS00086">
    <property type="entry name" value="CYTOCHROME_P450"/>
    <property type="match status" value="1"/>
</dbReference>
<dbReference type="Gene3D" id="1.10.630.10">
    <property type="entry name" value="Cytochrome P450"/>
    <property type="match status" value="1"/>
</dbReference>
<dbReference type="AlphaFoldDB" id="A0A6P8Z5G7"/>
<dbReference type="PRINTS" id="PR00385">
    <property type="entry name" value="P450"/>
</dbReference>
<evidence type="ECO:0000256" key="1">
    <source>
        <dbReference type="ARBA" id="ARBA00001971"/>
    </source>
</evidence>
<dbReference type="InterPro" id="IPR001128">
    <property type="entry name" value="Cyt_P450"/>
</dbReference>
<dbReference type="RefSeq" id="XP_034245071.1">
    <property type="nucleotide sequence ID" value="XM_034389180.1"/>
</dbReference>
<evidence type="ECO:0000256" key="4">
    <source>
        <dbReference type="ARBA" id="ARBA00022723"/>
    </source>
</evidence>
<dbReference type="Pfam" id="PF00067">
    <property type="entry name" value="p450"/>
    <property type="match status" value="1"/>
</dbReference>
<dbReference type="InterPro" id="IPR036396">
    <property type="entry name" value="Cyt_P450_sf"/>
</dbReference>
<gene>
    <name evidence="11" type="primary">LOC117647438</name>
</gene>
<dbReference type="Proteomes" id="UP000515158">
    <property type="component" value="Unplaced"/>
</dbReference>
<dbReference type="InterPro" id="IPR002401">
    <property type="entry name" value="Cyt_P450_E_grp-I"/>
</dbReference>
<keyword evidence="7 9" id="KW-0503">Monooxygenase</keyword>
<dbReference type="KEGG" id="tpal:117647438"/>
<comment type="cofactor">
    <cofactor evidence="1 8">
        <name>heme</name>
        <dbReference type="ChEBI" id="CHEBI:30413"/>
    </cofactor>
</comment>
<evidence type="ECO:0000256" key="3">
    <source>
        <dbReference type="ARBA" id="ARBA00022617"/>
    </source>
</evidence>
<protein>
    <submittedName>
        <fullName evidence="11">Probable cytochrome P450 4ac1</fullName>
    </submittedName>
</protein>